<dbReference type="NCBIfam" id="TIGR04294">
    <property type="entry name" value="pre_pil_HX9DG"/>
    <property type="match status" value="1"/>
</dbReference>
<dbReference type="Pfam" id="PF07963">
    <property type="entry name" value="N_methyl"/>
    <property type="match status" value="1"/>
</dbReference>
<keyword evidence="1" id="KW-0472">Membrane</keyword>
<dbReference type="InterPro" id="IPR027558">
    <property type="entry name" value="Pre_pil_HX9DG_C"/>
</dbReference>
<dbReference type="AlphaFoldDB" id="A0A146GBL0"/>
<comment type="caution">
    <text evidence="2">The sequence shown here is derived from an EMBL/GenBank/DDBJ whole genome shotgun (WGS) entry which is preliminary data.</text>
</comment>
<gene>
    <name evidence="2" type="ORF">TSACC_23034</name>
</gene>
<evidence type="ECO:0000256" key="1">
    <source>
        <dbReference type="SAM" id="Phobius"/>
    </source>
</evidence>
<evidence type="ECO:0000313" key="2">
    <source>
        <dbReference type="EMBL" id="GAT34603.1"/>
    </source>
</evidence>
<dbReference type="Proteomes" id="UP000076023">
    <property type="component" value="Unassembled WGS sequence"/>
</dbReference>
<protein>
    <submittedName>
        <fullName evidence="2">Prepilin-type N-terminal cleavage/methylation domain-containing protein</fullName>
    </submittedName>
</protein>
<reference evidence="3" key="1">
    <citation type="journal article" date="2017" name="Genome Announc.">
        <title>Draft Genome Sequence of Terrimicrobium sacchariphilum NM-5T, a Facultative Anaerobic Soil Bacterium of the Class Spartobacteria.</title>
        <authorList>
            <person name="Qiu Y.L."/>
            <person name="Tourlousse D.M."/>
            <person name="Matsuura N."/>
            <person name="Ohashi A."/>
            <person name="Sekiguchi Y."/>
        </authorList>
    </citation>
    <scope>NUCLEOTIDE SEQUENCE [LARGE SCALE GENOMIC DNA]</scope>
    <source>
        <strain evidence="3">NM-5</strain>
    </source>
</reference>
<evidence type="ECO:0000313" key="3">
    <source>
        <dbReference type="Proteomes" id="UP000076023"/>
    </source>
</evidence>
<dbReference type="NCBIfam" id="TIGR02532">
    <property type="entry name" value="IV_pilin_GFxxxE"/>
    <property type="match status" value="1"/>
</dbReference>
<dbReference type="EMBL" id="BDCO01000002">
    <property type="protein sequence ID" value="GAT34603.1"/>
    <property type="molecule type" value="Genomic_DNA"/>
</dbReference>
<dbReference type="OrthoDB" id="199469at2"/>
<organism evidence="2 3">
    <name type="scientific">Terrimicrobium sacchariphilum</name>
    <dbReference type="NCBI Taxonomy" id="690879"/>
    <lineage>
        <taxon>Bacteria</taxon>
        <taxon>Pseudomonadati</taxon>
        <taxon>Verrucomicrobiota</taxon>
        <taxon>Terrimicrobiia</taxon>
        <taxon>Terrimicrobiales</taxon>
        <taxon>Terrimicrobiaceae</taxon>
        <taxon>Terrimicrobium</taxon>
    </lineage>
</organism>
<name>A0A146GBL0_TERSA</name>
<sequence>MKRGSQSGFTLLELLGSIAIVAILATVILSAAPRIFGQADVTRCVANQKYLFQLLQRYALENNGVLPAPTGASSWWTRLGLMENPTYEARNASKNKLFICPAAVKTFPGHKPMRTYAINTEGFSMTDAVPLVRNSRPATTLLLIDGKSNQDDASDTVAYFRATSWPRITDWVDARHDGKFNGLFLDGHVQLLSPTDPMLTEYVTNFGR</sequence>
<dbReference type="STRING" id="690879.TSACC_23034"/>
<accession>A0A146GBL0</accession>
<keyword evidence="1" id="KW-1133">Transmembrane helix</keyword>
<dbReference type="RefSeq" id="WP_075080217.1">
    <property type="nucleotide sequence ID" value="NZ_BDCO01000002.1"/>
</dbReference>
<keyword evidence="1" id="KW-0812">Transmembrane</keyword>
<proteinExistence type="predicted"/>
<dbReference type="PROSITE" id="PS00409">
    <property type="entry name" value="PROKAR_NTER_METHYL"/>
    <property type="match status" value="1"/>
</dbReference>
<dbReference type="InterPro" id="IPR045584">
    <property type="entry name" value="Pilin-like"/>
</dbReference>
<dbReference type="InterPro" id="IPR012902">
    <property type="entry name" value="N_methyl_site"/>
</dbReference>
<dbReference type="Gene3D" id="3.30.700.10">
    <property type="entry name" value="Glycoprotein, Type 4 Pilin"/>
    <property type="match status" value="1"/>
</dbReference>
<dbReference type="SUPFAM" id="SSF54523">
    <property type="entry name" value="Pili subunits"/>
    <property type="match status" value="1"/>
</dbReference>
<feature type="transmembrane region" description="Helical" evidence="1">
    <location>
        <begin position="12"/>
        <end position="32"/>
    </location>
</feature>
<dbReference type="InParanoid" id="A0A146GBL0"/>
<keyword evidence="3" id="KW-1185">Reference proteome</keyword>
<dbReference type="PANTHER" id="PTHR30093">
    <property type="entry name" value="GENERAL SECRETION PATHWAY PROTEIN G"/>
    <property type="match status" value="1"/>
</dbReference>